<dbReference type="RefSeq" id="WP_105336444.1">
    <property type="nucleotide sequence ID" value="NZ_PUHZ01000016.1"/>
</dbReference>
<name>A0A2S8GKR8_9BACT</name>
<dbReference type="Pfam" id="PF09844">
    <property type="entry name" value="DUF2071"/>
    <property type="match status" value="1"/>
</dbReference>
<comment type="caution">
    <text evidence="1">The sequence shown here is derived from an EMBL/GenBank/DDBJ whole genome shotgun (WGS) entry which is preliminary data.</text>
</comment>
<dbReference type="EMBL" id="PUHZ01000016">
    <property type="protein sequence ID" value="PQO45045.1"/>
    <property type="molecule type" value="Genomic_DNA"/>
</dbReference>
<dbReference type="InterPro" id="IPR018644">
    <property type="entry name" value="DUF2071"/>
</dbReference>
<reference evidence="1 2" key="1">
    <citation type="submission" date="2018-02" db="EMBL/GenBank/DDBJ databases">
        <title>Comparative genomes isolates from brazilian mangrove.</title>
        <authorList>
            <person name="Araujo J.E."/>
            <person name="Taketani R.G."/>
            <person name="Silva M.C.P."/>
            <person name="Loureco M.V."/>
            <person name="Andreote F.D."/>
        </authorList>
    </citation>
    <scope>NUCLEOTIDE SEQUENCE [LARGE SCALE GENOMIC DNA]</scope>
    <source>
        <strain evidence="1 2">Nap-Phe MGV</strain>
    </source>
</reference>
<organism evidence="1 2">
    <name type="scientific">Blastopirellula marina</name>
    <dbReference type="NCBI Taxonomy" id="124"/>
    <lineage>
        <taxon>Bacteria</taxon>
        <taxon>Pseudomonadati</taxon>
        <taxon>Planctomycetota</taxon>
        <taxon>Planctomycetia</taxon>
        <taxon>Pirellulales</taxon>
        <taxon>Pirellulaceae</taxon>
        <taxon>Blastopirellula</taxon>
    </lineage>
</organism>
<dbReference type="OrthoDB" id="5492672at2"/>
<evidence type="ECO:0008006" key="3">
    <source>
        <dbReference type="Google" id="ProtNLM"/>
    </source>
</evidence>
<dbReference type="Proteomes" id="UP000237819">
    <property type="component" value="Unassembled WGS sequence"/>
</dbReference>
<gene>
    <name evidence="1" type="ORF">C5Y93_16050</name>
</gene>
<sequence length="246" mass="27861">MRIPIIQGTIDRRILVNYRVDPDTLAQILPPPFRPKRIHGFGMAGICLIRLKNIAPRFFPSALGISSENAAHRFAVEWDQAGRTEQGVYIPRRDTSSRLNAFAGGRLFPGVHHHARFQVCEQADHYRVDLDSDDRRTHVAVEGSLAADFPSDSVFASLQEASDFFETGSLGYSDGARPNEFDGLELRSLNWQVEPLKIERVQSSYFEDRRLFPPGTVELDSALLMRGIRHQWIGRETLRAEFAVTQ</sequence>
<dbReference type="AlphaFoldDB" id="A0A2S8GKR8"/>
<evidence type="ECO:0000313" key="2">
    <source>
        <dbReference type="Proteomes" id="UP000237819"/>
    </source>
</evidence>
<accession>A0A2S8GKR8</accession>
<evidence type="ECO:0000313" key="1">
    <source>
        <dbReference type="EMBL" id="PQO45045.1"/>
    </source>
</evidence>
<protein>
    <recommendedName>
        <fullName evidence="3">DUF2071 domain-containing protein</fullName>
    </recommendedName>
</protein>
<proteinExistence type="predicted"/>